<comment type="caution">
    <text evidence="3">The sequence shown here is derived from an EMBL/GenBank/DDBJ whole genome shotgun (WGS) entry which is preliminary data.</text>
</comment>
<dbReference type="EMBL" id="BSDI01000039">
    <property type="protein sequence ID" value="GLI00984.1"/>
    <property type="molecule type" value="Genomic_DNA"/>
</dbReference>
<evidence type="ECO:0000259" key="2">
    <source>
        <dbReference type="Pfam" id="PF07859"/>
    </source>
</evidence>
<dbReference type="InterPro" id="IPR050300">
    <property type="entry name" value="GDXG_lipolytic_enzyme"/>
</dbReference>
<dbReference type="RefSeq" id="WP_281901667.1">
    <property type="nucleotide sequence ID" value="NZ_BSDI01000039.1"/>
</dbReference>
<dbReference type="Gene3D" id="3.40.50.1820">
    <property type="entry name" value="alpha/beta hydrolase"/>
    <property type="match status" value="1"/>
</dbReference>
<evidence type="ECO:0000256" key="1">
    <source>
        <dbReference type="ARBA" id="ARBA00022801"/>
    </source>
</evidence>
<dbReference type="InterPro" id="IPR013094">
    <property type="entry name" value="AB_hydrolase_3"/>
</dbReference>
<gene>
    <name evidence="3" type="ORF">Pa4123_62600</name>
</gene>
<organism evidence="3 4">
    <name type="scientific">Phytohabitans aurantiacus</name>
    <dbReference type="NCBI Taxonomy" id="3016789"/>
    <lineage>
        <taxon>Bacteria</taxon>
        <taxon>Bacillati</taxon>
        <taxon>Actinomycetota</taxon>
        <taxon>Actinomycetes</taxon>
        <taxon>Micromonosporales</taxon>
        <taxon>Micromonosporaceae</taxon>
    </lineage>
</organism>
<dbReference type="InterPro" id="IPR029058">
    <property type="entry name" value="AB_hydrolase_fold"/>
</dbReference>
<keyword evidence="4" id="KW-1185">Reference proteome</keyword>
<protein>
    <submittedName>
        <fullName evidence="3">Esterase</fullName>
    </submittedName>
</protein>
<dbReference type="PANTHER" id="PTHR48081:SF8">
    <property type="entry name" value="ALPHA_BETA HYDROLASE FOLD-3 DOMAIN-CONTAINING PROTEIN-RELATED"/>
    <property type="match status" value="1"/>
</dbReference>
<evidence type="ECO:0000313" key="4">
    <source>
        <dbReference type="Proteomes" id="UP001144280"/>
    </source>
</evidence>
<evidence type="ECO:0000313" key="3">
    <source>
        <dbReference type="EMBL" id="GLI00984.1"/>
    </source>
</evidence>
<proteinExistence type="predicted"/>
<dbReference type="SUPFAM" id="SSF53474">
    <property type="entry name" value="alpha/beta-Hydrolases"/>
    <property type="match status" value="1"/>
</dbReference>
<keyword evidence="1" id="KW-0378">Hydrolase</keyword>
<feature type="domain" description="Alpha/beta hydrolase fold-3" evidence="2">
    <location>
        <begin position="76"/>
        <end position="284"/>
    </location>
</feature>
<sequence>MTTLDPYLAARIHLLSGLDWDGIADPEARSRFDEYGRDPGEWTMPDVDVVDHAAPGPHGDVTVRVYTPPAPAAGALLWVHGGGFWGGDLDMPESSVVAAELASRAGIVVASVGYRLAVDGVRYPVPLDDVVAAWEWFVRERPAASPVCLGGASAGGALALAAAIRLRDAGSLLPAGLFLAYPVVHFPVPALDDATAAAMRSLPPLLRFPPSLIEEMFANYVGRLGDLPPLATPGHAPLGGLPAVHLVSCELDDLRPSADLLARQLAEAGVEVRAQLAAGMPHGHLNRTPTLDGVDRSLAHFAAGLRALNGAGEVPPDVA</sequence>
<name>A0ABQ5R2I6_9ACTN</name>
<dbReference type="PANTHER" id="PTHR48081">
    <property type="entry name" value="AB HYDROLASE SUPERFAMILY PROTEIN C4A8.06C"/>
    <property type="match status" value="1"/>
</dbReference>
<accession>A0ABQ5R2I6</accession>
<dbReference type="Pfam" id="PF07859">
    <property type="entry name" value="Abhydrolase_3"/>
    <property type="match status" value="1"/>
</dbReference>
<reference evidence="3" key="1">
    <citation type="submission" date="2022-12" db="EMBL/GenBank/DDBJ databases">
        <title>New Phytohabitans aurantiacus sp. RD004123 nov., an actinomycete isolated from soil.</title>
        <authorList>
            <person name="Triningsih D.W."/>
            <person name="Harunari E."/>
            <person name="Igarashi Y."/>
        </authorList>
    </citation>
    <scope>NUCLEOTIDE SEQUENCE</scope>
    <source>
        <strain evidence="3">RD004123</strain>
    </source>
</reference>
<dbReference type="Proteomes" id="UP001144280">
    <property type="component" value="Unassembled WGS sequence"/>
</dbReference>